<evidence type="ECO:0000259" key="11">
    <source>
        <dbReference type="PROSITE" id="PS50262"/>
    </source>
</evidence>
<feature type="transmembrane region" description="Helical" evidence="10">
    <location>
        <begin position="101"/>
        <end position="120"/>
    </location>
</feature>
<evidence type="ECO:0000256" key="2">
    <source>
        <dbReference type="ARBA" id="ARBA00022475"/>
    </source>
</evidence>
<dbReference type="InterPro" id="IPR000276">
    <property type="entry name" value="GPCR_Rhodpsn"/>
</dbReference>
<evidence type="ECO:0000256" key="4">
    <source>
        <dbReference type="ARBA" id="ARBA00022989"/>
    </source>
</evidence>
<feature type="transmembrane region" description="Helical" evidence="10">
    <location>
        <begin position="59"/>
        <end position="81"/>
    </location>
</feature>
<dbReference type="PROSITE" id="PS50262">
    <property type="entry name" value="G_PROTEIN_RECEP_F1_2"/>
    <property type="match status" value="1"/>
</dbReference>
<feature type="transmembrane region" description="Helical" evidence="10">
    <location>
        <begin position="20"/>
        <end position="47"/>
    </location>
</feature>
<dbReference type="GO" id="GO:0019957">
    <property type="term" value="F:C-C chemokine binding"/>
    <property type="evidence" value="ECO:0007669"/>
    <property type="project" value="TreeGrafter"/>
</dbReference>
<dbReference type="GO" id="GO:0007204">
    <property type="term" value="P:positive regulation of cytosolic calcium ion concentration"/>
    <property type="evidence" value="ECO:0007669"/>
    <property type="project" value="TreeGrafter"/>
</dbReference>
<dbReference type="GO" id="GO:0060326">
    <property type="term" value="P:cell chemotaxis"/>
    <property type="evidence" value="ECO:0007669"/>
    <property type="project" value="TreeGrafter"/>
</dbReference>
<dbReference type="SUPFAM" id="SSF81321">
    <property type="entry name" value="Family A G protein-coupled receptor-like"/>
    <property type="match status" value="1"/>
</dbReference>
<dbReference type="PANTHER" id="PTHR10489:SF730">
    <property type="entry name" value="CHEMOKINE XC RECEPTOR 1"/>
    <property type="match status" value="1"/>
</dbReference>
<gene>
    <name evidence="13" type="primary">xcr1b.2</name>
</gene>
<evidence type="ECO:0000256" key="5">
    <source>
        <dbReference type="ARBA" id="ARBA00023040"/>
    </source>
</evidence>
<dbReference type="PRINTS" id="PR00237">
    <property type="entry name" value="GPCRRHODOPSN"/>
</dbReference>
<dbReference type="GO" id="GO:0009897">
    <property type="term" value="C:external side of plasma membrane"/>
    <property type="evidence" value="ECO:0007669"/>
    <property type="project" value="TreeGrafter"/>
</dbReference>
<keyword evidence="4 10" id="KW-1133">Transmembrane helix</keyword>
<dbReference type="PROSITE" id="PS00237">
    <property type="entry name" value="G_PROTEIN_RECEP_F1_1"/>
    <property type="match status" value="1"/>
</dbReference>
<keyword evidence="5 9" id="KW-0297">G-protein coupled receptor</keyword>
<comment type="similarity">
    <text evidence="9">Belongs to the G-protein coupled receptor 1 family.</text>
</comment>
<keyword evidence="8 9" id="KW-0807">Transducer</keyword>
<evidence type="ECO:0000256" key="1">
    <source>
        <dbReference type="ARBA" id="ARBA00004651"/>
    </source>
</evidence>
<protein>
    <submittedName>
        <fullName evidence="13">Chemokine XC receptor 1</fullName>
    </submittedName>
</protein>
<feature type="transmembrane region" description="Helical" evidence="10">
    <location>
        <begin position="220"/>
        <end position="240"/>
    </location>
</feature>
<feature type="domain" description="G-protein coupled receptors family 1 profile" evidence="11">
    <location>
        <begin position="38"/>
        <end position="280"/>
    </location>
</feature>
<evidence type="ECO:0000256" key="8">
    <source>
        <dbReference type="ARBA" id="ARBA00023224"/>
    </source>
</evidence>
<accession>A0A6P7L2K9</accession>
<feature type="transmembrane region" description="Helical" evidence="10">
    <location>
        <begin position="260"/>
        <end position="280"/>
    </location>
</feature>
<evidence type="ECO:0000256" key="9">
    <source>
        <dbReference type="RuleBase" id="RU000688"/>
    </source>
</evidence>
<feature type="transmembrane region" description="Helical" evidence="10">
    <location>
        <begin position="132"/>
        <end position="150"/>
    </location>
</feature>
<dbReference type="GO" id="GO:0016493">
    <property type="term" value="F:C-C chemokine receptor activity"/>
    <property type="evidence" value="ECO:0007669"/>
    <property type="project" value="TreeGrafter"/>
</dbReference>
<dbReference type="InterPro" id="IPR000355">
    <property type="entry name" value="Chemokine_rcpt"/>
</dbReference>
<keyword evidence="3 9" id="KW-0812">Transmembrane</keyword>
<dbReference type="OrthoDB" id="8733891at2759"/>
<evidence type="ECO:0000313" key="12">
    <source>
        <dbReference type="Proteomes" id="UP000515150"/>
    </source>
</evidence>
<dbReference type="InParanoid" id="A0A6P7L2K9"/>
<reference evidence="13" key="1">
    <citation type="submission" date="2025-08" db="UniProtKB">
        <authorList>
            <consortium name="RefSeq"/>
        </authorList>
    </citation>
    <scope>IDENTIFICATION</scope>
</reference>
<dbReference type="Pfam" id="PF00001">
    <property type="entry name" value="7tm_1"/>
    <property type="match status" value="1"/>
</dbReference>
<comment type="subcellular location">
    <subcellularLocation>
        <location evidence="1">Cell membrane</location>
        <topology evidence="1">Multi-pass membrane protein</topology>
    </subcellularLocation>
</comment>
<keyword evidence="2" id="KW-1003">Cell membrane</keyword>
<evidence type="ECO:0000256" key="6">
    <source>
        <dbReference type="ARBA" id="ARBA00023136"/>
    </source>
</evidence>
<organism evidence="12 13">
    <name type="scientific">Betta splendens</name>
    <name type="common">Siamese fighting fish</name>
    <dbReference type="NCBI Taxonomy" id="158456"/>
    <lineage>
        <taxon>Eukaryota</taxon>
        <taxon>Metazoa</taxon>
        <taxon>Chordata</taxon>
        <taxon>Craniata</taxon>
        <taxon>Vertebrata</taxon>
        <taxon>Euteleostomi</taxon>
        <taxon>Actinopterygii</taxon>
        <taxon>Neopterygii</taxon>
        <taxon>Teleostei</taxon>
        <taxon>Neoteleostei</taxon>
        <taxon>Acanthomorphata</taxon>
        <taxon>Anabantaria</taxon>
        <taxon>Anabantiformes</taxon>
        <taxon>Anabantoidei</taxon>
        <taxon>Osphronemidae</taxon>
        <taxon>Betta</taxon>
    </lineage>
</organism>
<dbReference type="CTD" id="101883597"/>
<name>A0A6P7L2K9_BETSP</name>
<keyword evidence="6 10" id="KW-0472">Membrane</keyword>
<dbReference type="InterPro" id="IPR050119">
    <property type="entry name" value="CCR1-9-like"/>
</dbReference>
<dbReference type="PRINTS" id="PR00657">
    <property type="entry name" value="CCCHEMOKINER"/>
</dbReference>
<keyword evidence="12" id="KW-1185">Reference proteome</keyword>
<proteinExistence type="inferred from homology"/>
<dbReference type="FunCoup" id="A0A6P7L2K9">
    <property type="interactions" value="56"/>
</dbReference>
<dbReference type="Gene3D" id="1.20.1070.10">
    <property type="entry name" value="Rhodopsin 7-helix transmembrane proteins"/>
    <property type="match status" value="1"/>
</dbReference>
<dbReference type="AlphaFoldDB" id="A0A6P7L2K9"/>
<dbReference type="InterPro" id="IPR017452">
    <property type="entry name" value="GPCR_Rhodpsn_7TM"/>
</dbReference>
<dbReference type="GeneID" id="114845133"/>
<dbReference type="Proteomes" id="UP000515150">
    <property type="component" value="Chromosome 17"/>
</dbReference>
<feature type="transmembrane region" description="Helical" evidence="10">
    <location>
        <begin position="181"/>
        <end position="208"/>
    </location>
</feature>
<keyword evidence="7 9" id="KW-0675">Receptor</keyword>
<evidence type="ECO:0000256" key="3">
    <source>
        <dbReference type="ARBA" id="ARBA00022692"/>
    </source>
</evidence>
<evidence type="ECO:0000313" key="13">
    <source>
        <dbReference type="RefSeq" id="XP_028988817.1"/>
    </source>
</evidence>
<sequence>MDDASESVGLVFLCDNIFDFTTISGAFFIVIFILSLTGNGLLLCLLFIYENLKNVNNLFVLNVACSDLVFTLSLPFWAVYYLHHWVFGDFLCKCITAAYHIGVYSSIILLTAMTVDRFLTVVLNTGRPKRQLYAVCTCVAAWLISIAASLRDVISVTAETDENNYTWCDDLSEGQGVKLGYYLQVSLLFFLPLAIIVLCYSAILKTLLQRPNRLKHRATVVVVLCIVAAFFLCWGPFHMLIFTATFYKPIECDAQELFEIAYSVCRILAYSHCCVNPLLYMMSRTLRKHLSHLLSCKNPGERTNNKKRGASGTSVYQNVSMIAQNSAEELEMQSKK</sequence>
<evidence type="ECO:0000256" key="10">
    <source>
        <dbReference type="SAM" id="Phobius"/>
    </source>
</evidence>
<dbReference type="PANTHER" id="PTHR10489">
    <property type="entry name" value="CELL ADHESION MOLECULE"/>
    <property type="match status" value="1"/>
</dbReference>
<evidence type="ECO:0000256" key="7">
    <source>
        <dbReference type="ARBA" id="ARBA00023170"/>
    </source>
</evidence>
<dbReference type="GO" id="GO:0006955">
    <property type="term" value="P:immune response"/>
    <property type="evidence" value="ECO:0007669"/>
    <property type="project" value="TreeGrafter"/>
</dbReference>
<dbReference type="KEGG" id="bspl:114845133"/>
<dbReference type="GO" id="GO:0019722">
    <property type="term" value="P:calcium-mediated signaling"/>
    <property type="evidence" value="ECO:0007669"/>
    <property type="project" value="TreeGrafter"/>
</dbReference>
<dbReference type="RefSeq" id="XP_028988817.1">
    <property type="nucleotide sequence ID" value="XM_029132984.3"/>
</dbReference>